<evidence type="ECO:0000313" key="3">
    <source>
        <dbReference type="Proteomes" id="UP001066276"/>
    </source>
</evidence>
<evidence type="ECO:0000256" key="1">
    <source>
        <dbReference type="SAM" id="MobiDB-lite"/>
    </source>
</evidence>
<dbReference type="Proteomes" id="UP001066276">
    <property type="component" value="Chromosome 4_1"/>
</dbReference>
<name>A0AAV7T0X2_PLEWA</name>
<dbReference type="EMBL" id="JANPWB010000007">
    <property type="protein sequence ID" value="KAJ1169796.1"/>
    <property type="molecule type" value="Genomic_DNA"/>
</dbReference>
<dbReference type="AlphaFoldDB" id="A0AAV7T0X2"/>
<feature type="region of interest" description="Disordered" evidence="1">
    <location>
        <begin position="47"/>
        <end position="73"/>
    </location>
</feature>
<organism evidence="2 3">
    <name type="scientific">Pleurodeles waltl</name>
    <name type="common">Iberian ribbed newt</name>
    <dbReference type="NCBI Taxonomy" id="8319"/>
    <lineage>
        <taxon>Eukaryota</taxon>
        <taxon>Metazoa</taxon>
        <taxon>Chordata</taxon>
        <taxon>Craniata</taxon>
        <taxon>Vertebrata</taxon>
        <taxon>Euteleostomi</taxon>
        <taxon>Amphibia</taxon>
        <taxon>Batrachia</taxon>
        <taxon>Caudata</taxon>
        <taxon>Salamandroidea</taxon>
        <taxon>Salamandridae</taxon>
        <taxon>Pleurodelinae</taxon>
        <taxon>Pleurodeles</taxon>
    </lineage>
</organism>
<keyword evidence="3" id="KW-1185">Reference proteome</keyword>
<accession>A0AAV7T0X2</accession>
<comment type="caution">
    <text evidence="2">The sequence shown here is derived from an EMBL/GenBank/DDBJ whole genome shotgun (WGS) entry which is preliminary data.</text>
</comment>
<sequence>MPLRKKPPSTGAGATESCSVGKTCLSCCPPEAMIEIPPPVVRSRSAAVHVGKTAGRQSGISNESSSSEEDPLWLRLPSILQERNKEHHFDYK</sequence>
<proteinExistence type="predicted"/>
<protein>
    <submittedName>
        <fullName evidence="2">Uncharacterized protein</fullName>
    </submittedName>
</protein>
<evidence type="ECO:0000313" key="2">
    <source>
        <dbReference type="EMBL" id="KAJ1169796.1"/>
    </source>
</evidence>
<reference evidence="2" key="1">
    <citation type="journal article" date="2022" name="bioRxiv">
        <title>Sequencing and chromosome-scale assembly of the giantPleurodeles waltlgenome.</title>
        <authorList>
            <person name="Brown T."/>
            <person name="Elewa A."/>
            <person name="Iarovenko S."/>
            <person name="Subramanian E."/>
            <person name="Araus A.J."/>
            <person name="Petzold A."/>
            <person name="Susuki M."/>
            <person name="Suzuki K.-i.T."/>
            <person name="Hayashi T."/>
            <person name="Toyoda A."/>
            <person name="Oliveira C."/>
            <person name="Osipova E."/>
            <person name="Leigh N.D."/>
            <person name="Simon A."/>
            <person name="Yun M.H."/>
        </authorList>
    </citation>
    <scope>NUCLEOTIDE SEQUENCE</scope>
    <source>
        <strain evidence="2">20211129_DDA</strain>
        <tissue evidence="2">Liver</tissue>
    </source>
</reference>
<gene>
    <name evidence="2" type="ORF">NDU88_001686</name>
</gene>